<reference evidence="6" key="1">
    <citation type="journal article" date="2023" name="Front. Microbiol.">
        <title>Genomic-based phylogenetic and metabolic analyses of the genus Natronomonas, and description of Natronomonas aquatica sp. nov.</title>
        <authorList>
            <person name="Garcia-Roldan A."/>
            <person name="Duran-Viseras A."/>
            <person name="de la Haba R.R."/>
            <person name="Corral P."/>
            <person name="Sanchez-Porro C."/>
            <person name="Ventosa A."/>
        </authorList>
    </citation>
    <scope>NUCLEOTIDE SEQUENCE</scope>
    <source>
        <strain evidence="6">F2-12</strain>
    </source>
</reference>
<dbReference type="SUPFAM" id="SSF55874">
    <property type="entry name" value="ATPase domain of HSP90 chaperone/DNA topoisomerase II/histidine kinase"/>
    <property type="match status" value="1"/>
</dbReference>
<keyword evidence="2" id="KW-0472">Membrane</keyword>
<dbReference type="InterPro" id="IPR005467">
    <property type="entry name" value="His_kinase_dom"/>
</dbReference>
<dbReference type="InterPro" id="IPR031621">
    <property type="entry name" value="HisKA_7TM"/>
</dbReference>
<dbReference type="Gene3D" id="3.30.565.10">
    <property type="entry name" value="Histidine kinase-like ATPase, C-terminal domain"/>
    <property type="match status" value="1"/>
</dbReference>
<feature type="domain" description="PAC" evidence="5">
    <location>
        <begin position="541"/>
        <end position="593"/>
    </location>
</feature>
<protein>
    <submittedName>
        <fullName evidence="6">PAS domain S-box protein</fullName>
    </submittedName>
</protein>
<dbReference type="InterPro" id="IPR004358">
    <property type="entry name" value="Sig_transdc_His_kin-like_C"/>
</dbReference>
<dbReference type="PROSITE" id="PS50113">
    <property type="entry name" value="PAC"/>
    <property type="match status" value="4"/>
</dbReference>
<keyword evidence="7" id="KW-1185">Reference proteome</keyword>
<evidence type="ECO:0000259" key="3">
    <source>
        <dbReference type="PROSITE" id="PS50109"/>
    </source>
</evidence>
<dbReference type="SUPFAM" id="SSF55785">
    <property type="entry name" value="PYP-like sensor domain (PAS domain)"/>
    <property type="match status" value="5"/>
</dbReference>
<dbReference type="Pfam" id="PF08448">
    <property type="entry name" value="PAS_4"/>
    <property type="match status" value="1"/>
</dbReference>
<evidence type="ECO:0000313" key="6">
    <source>
        <dbReference type="EMBL" id="MCQ4333061.1"/>
    </source>
</evidence>
<feature type="coiled-coil region" evidence="1">
    <location>
        <begin position="449"/>
        <end position="476"/>
    </location>
</feature>
<dbReference type="Gene3D" id="3.30.450.20">
    <property type="entry name" value="PAS domain"/>
    <property type="match status" value="5"/>
</dbReference>
<dbReference type="InterPro" id="IPR035965">
    <property type="entry name" value="PAS-like_dom_sf"/>
</dbReference>
<dbReference type="Pfam" id="PF13426">
    <property type="entry name" value="PAS_9"/>
    <property type="match status" value="2"/>
</dbReference>
<organism evidence="6 7">
    <name type="scientific">Natronomonas aquatica</name>
    <dbReference type="NCBI Taxonomy" id="2841590"/>
    <lineage>
        <taxon>Archaea</taxon>
        <taxon>Methanobacteriati</taxon>
        <taxon>Methanobacteriota</taxon>
        <taxon>Stenosarchaea group</taxon>
        <taxon>Halobacteria</taxon>
        <taxon>Halobacteriales</taxon>
        <taxon>Natronomonadaceae</taxon>
        <taxon>Natronomonas</taxon>
    </lineage>
</organism>
<comment type="caution">
    <text evidence="6">The sequence shown here is derived from an EMBL/GenBank/DDBJ whole genome shotgun (WGS) entry which is preliminary data.</text>
</comment>
<feature type="domain" description="PAC" evidence="5">
    <location>
        <begin position="775"/>
        <end position="833"/>
    </location>
</feature>
<dbReference type="InterPro" id="IPR000700">
    <property type="entry name" value="PAS-assoc_C"/>
</dbReference>
<feature type="transmembrane region" description="Helical" evidence="2">
    <location>
        <begin position="139"/>
        <end position="159"/>
    </location>
</feature>
<dbReference type="NCBIfam" id="TIGR00229">
    <property type="entry name" value="sensory_box"/>
    <property type="match status" value="4"/>
</dbReference>
<dbReference type="CDD" id="cd00130">
    <property type="entry name" value="PAS"/>
    <property type="match status" value="4"/>
</dbReference>
<feature type="domain" description="PAC" evidence="5">
    <location>
        <begin position="413"/>
        <end position="465"/>
    </location>
</feature>
<dbReference type="Pfam" id="PF16927">
    <property type="entry name" value="HisKA_7TM"/>
    <property type="match status" value="1"/>
</dbReference>
<dbReference type="InterPro" id="IPR052155">
    <property type="entry name" value="Biofilm_reg_signaling"/>
</dbReference>
<dbReference type="InterPro" id="IPR003594">
    <property type="entry name" value="HATPase_dom"/>
</dbReference>
<dbReference type="PROSITE" id="PS50112">
    <property type="entry name" value="PAS"/>
    <property type="match status" value="3"/>
</dbReference>
<dbReference type="SMART" id="SM00387">
    <property type="entry name" value="HATPase_c"/>
    <property type="match status" value="1"/>
</dbReference>
<dbReference type="PROSITE" id="PS50109">
    <property type="entry name" value="HIS_KIN"/>
    <property type="match status" value="1"/>
</dbReference>
<evidence type="ECO:0000313" key="7">
    <source>
        <dbReference type="Proteomes" id="UP001139494"/>
    </source>
</evidence>
<dbReference type="SMART" id="SM00086">
    <property type="entry name" value="PAC"/>
    <property type="match status" value="4"/>
</dbReference>
<dbReference type="GO" id="GO:0006355">
    <property type="term" value="P:regulation of DNA-templated transcription"/>
    <property type="evidence" value="ECO:0007669"/>
    <property type="project" value="InterPro"/>
</dbReference>
<feature type="domain" description="PAS" evidence="4">
    <location>
        <begin position="337"/>
        <end position="410"/>
    </location>
</feature>
<keyword evidence="2" id="KW-0812">Transmembrane</keyword>
<dbReference type="Pfam" id="PF02518">
    <property type="entry name" value="HATPase_c"/>
    <property type="match status" value="1"/>
</dbReference>
<keyword evidence="1" id="KW-0175">Coiled coil</keyword>
<gene>
    <name evidence="6" type="ORF">KM295_06030</name>
</gene>
<dbReference type="InterPro" id="IPR000014">
    <property type="entry name" value="PAS"/>
</dbReference>
<dbReference type="GO" id="GO:0016772">
    <property type="term" value="F:transferase activity, transferring phosphorus-containing groups"/>
    <property type="evidence" value="ECO:0007669"/>
    <property type="project" value="InterPro"/>
</dbReference>
<dbReference type="EMBL" id="JAHLKM010000005">
    <property type="protein sequence ID" value="MCQ4333061.1"/>
    <property type="molecule type" value="Genomic_DNA"/>
</dbReference>
<feature type="transmembrane region" description="Helical" evidence="2">
    <location>
        <begin position="98"/>
        <end position="119"/>
    </location>
</feature>
<evidence type="ECO:0000256" key="1">
    <source>
        <dbReference type="SAM" id="Coils"/>
    </source>
</evidence>
<feature type="domain" description="Histidine kinase" evidence="3">
    <location>
        <begin position="837"/>
        <end position="1043"/>
    </location>
</feature>
<proteinExistence type="predicted"/>
<dbReference type="SMART" id="SM00091">
    <property type="entry name" value="PAS"/>
    <property type="match status" value="5"/>
</dbReference>
<dbReference type="InterPro" id="IPR013656">
    <property type="entry name" value="PAS_4"/>
</dbReference>
<dbReference type="AlphaFoldDB" id="A0A9R1CT13"/>
<feature type="domain" description="PAC" evidence="5">
    <location>
        <begin position="287"/>
        <end position="340"/>
    </location>
</feature>
<dbReference type="PANTHER" id="PTHR44757">
    <property type="entry name" value="DIGUANYLATE CYCLASE DGCP"/>
    <property type="match status" value="1"/>
</dbReference>
<evidence type="ECO:0000256" key="2">
    <source>
        <dbReference type="SAM" id="Phobius"/>
    </source>
</evidence>
<dbReference type="InterPro" id="IPR001610">
    <property type="entry name" value="PAC"/>
</dbReference>
<dbReference type="RefSeq" id="WP_256029080.1">
    <property type="nucleotide sequence ID" value="NZ_JAHLKM010000005.1"/>
</dbReference>
<dbReference type="PANTHER" id="PTHR44757:SF2">
    <property type="entry name" value="BIOFILM ARCHITECTURE MAINTENANCE PROTEIN MBAA"/>
    <property type="match status" value="1"/>
</dbReference>
<keyword evidence="2" id="KW-1133">Transmembrane helix</keyword>
<accession>A0A9R1CT13</accession>
<sequence length="1054" mass="118154">MGLVLLFVSIAIGCFVAAVYGSRLQGRDTQLGLRAVLVTNGLWLTFQALGLFTTNESLSAALYIGGLIWGLTGVGAWVYFISAYTGRSYHRDRRYRRLAVGVYLGLVTVKLTNPLYGLYVQTQIQPAPYPHLVVEPQLFYWISFTLTYTLVAISFYWLLNAFRGSSQPTAGLSALAVLSLVPVIPRAAFTVLPAGAFPPVLLGVSFEPIGVAGFTLAMLVFVEDTFRRVERSARSEVFEKADDAMFVYDPNGELVETNRQADSLQSNIGIRCPTIEAFEQTFKPADEDDESSVVSIETDGSTRYFDITINPMGIGTENVGTVAGVRDVTERRERKRDLELKQRAMDEATVGITISDPDTEDNPLVYVNDGFVEQTGYSRQEVLGRNCRFLQGDDRDQAELDDLREAIAAEEPITVELRNYRKDGEQFWNRLSVTPVYDEADDLTYYIGIQQDVTEQKEKERELRAEQERFELLTESVEEYAFIVVDEDGDIRTWNEGATNLFGYKAETALGMPMAHLHPEADRQSGLPTRVLQQARIAGESSDEGRRVRADGSEFYADVRYAALETDDGEFRGHAAIVRDMTEERQQRRRTERFVEESDDVVSILDADGTFDYISGSADHVLGHDSDALLEESLFDYLHPSDRKRVMEAFFDCVEDIEGDIEIEGRFESGSSEWLNVNIRCRNMRADDPIDGILLYLRDVTDSKERTRRLEAIFNGTFQFTGLLEPDSTVIEVNDAALEFGGFERENVVGEPFYEAPWWTHSEEVNNRIQDALARAAEGEFVRYETDVKGAEGLATIDFSVKPVTDEDGDVTLLIVEGRDITAQRQQGQHLNVMQRVMRHNMRNDLSKVRGWAELLAEESDPDERARQFETIERILKKWGSMTENIERIQGAIQSQRDEQTTVDASGLVEKVTESSKETFPEAEIEAEIADIESAPVPAVLGEALRELIENAIEATPNDDCRVEVRLSRPDNNWVYVDVVDNGSGMPEMEADVLENGEETPLNHGKGLGVWMIRMLVKQAGGDVSVDATPDGTTVSLMIPVRDETATNTHSTTY</sequence>
<dbReference type="Proteomes" id="UP001139494">
    <property type="component" value="Unassembled WGS sequence"/>
</dbReference>
<feature type="domain" description="PAS" evidence="4">
    <location>
        <begin position="587"/>
        <end position="657"/>
    </location>
</feature>
<feature type="transmembrane region" description="Helical" evidence="2">
    <location>
        <begin position="171"/>
        <end position="194"/>
    </location>
</feature>
<feature type="transmembrane region" description="Helical" evidence="2">
    <location>
        <begin position="60"/>
        <end position="86"/>
    </location>
</feature>
<name>A0A9R1CT13_9EURY</name>
<evidence type="ECO:0000259" key="5">
    <source>
        <dbReference type="PROSITE" id="PS50113"/>
    </source>
</evidence>
<dbReference type="CDD" id="cd00075">
    <property type="entry name" value="HATPase"/>
    <property type="match status" value="1"/>
</dbReference>
<feature type="domain" description="PAS" evidence="4">
    <location>
        <begin position="466"/>
        <end position="520"/>
    </location>
</feature>
<dbReference type="InterPro" id="IPR013767">
    <property type="entry name" value="PAS_fold"/>
</dbReference>
<dbReference type="PRINTS" id="PR00344">
    <property type="entry name" value="BCTRLSENSOR"/>
</dbReference>
<dbReference type="InterPro" id="IPR036890">
    <property type="entry name" value="HATPase_C_sf"/>
</dbReference>
<dbReference type="Pfam" id="PF00989">
    <property type="entry name" value="PAS"/>
    <property type="match status" value="2"/>
</dbReference>
<evidence type="ECO:0000259" key="4">
    <source>
        <dbReference type="PROSITE" id="PS50112"/>
    </source>
</evidence>